<dbReference type="Pfam" id="PF13499">
    <property type="entry name" value="EF-hand_7"/>
    <property type="match status" value="1"/>
</dbReference>
<evidence type="ECO:0000259" key="4">
    <source>
        <dbReference type="PROSITE" id="PS50222"/>
    </source>
</evidence>
<evidence type="ECO:0000313" key="6">
    <source>
        <dbReference type="Proteomes" id="UP000708208"/>
    </source>
</evidence>
<comment type="caution">
    <text evidence="5">The sequence shown here is derived from an EMBL/GenBank/DDBJ whole genome shotgun (WGS) entry which is preliminary data.</text>
</comment>
<sequence length="240" mass="27244">MTSRPGGSGKVNIAKELEFQDLGRRLATETHFNHTECVTLLKLHARLVAEVPLDRMQFRGLLFQALEISDTFILDRIFRVVDQDDNGVVKGDEFVRCLSVMMRGNLEELTSFCYDVYDVNGDRSLAREELFMCLDGSLRPGRGILEKEELADGIKDIVEMAMKKLDVNRDGQITYEDFRDAIRREPLLMQVCGRCLPPTRYSEAFLFLITPDNKKISPILHPESTAKSKKTKSAASHTIT</sequence>
<feature type="domain" description="EF-hand" evidence="4">
    <location>
        <begin position="153"/>
        <end position="188"/>
    </location>
</feature>
<name>A0A8J2PEE8_9HEXA</name>
<evidence type="ECO:0000256" key="3">
    <source>
        <dbReference type="SAM" id="MobiDB-lite"/>
    </source>
</evidence>
<dbReference type="EMBL" id="CAJVCH010477420">
    <property type="protein sequence ID" value="CAG7820407.1"/>
    <property type="molecule type" value="Genomic_DNA"/>
</dbReference>
<protein>
    <recommendedName>
        <fullName evidence="4">EF-hand domain-containing protein</fullName>
    </recommendedName>
</protein>
<proteinExistence type="predicted"/>
<keyword evidence="1" id="KW-0479">Metal-binding</keyword>
<evidence type="ECO:0000256" key="2">
    <source>
        <dbReference type="ARBA" id="ARBA00022737"/>
    </source>
</evidence>
<dbReference type="InterPro" id="IPR018247">
    <property type="entry name" value="EF_Hand_1_Ca_BS"/>
</dbReference>
<dbReference type="PROSITE" id="PS00018">
    <property type="entry name" value="EF_HAND_1"/>
    <property type="match status" value="2"/>
</dbReference>
<organism evidence="5 6">
    <name type="scientific">Allacma fusca</name>
    <dbReference type="NCBI Taxonomy" id="39272"/>
    <lineage>
        <taxon>Eukaryota</taxon>
        <taxon>Metazoa</taxon>
        <taxon>Ecdysozoa</taxon>
        <taxon>Arthropoda</taxon>
        <taxon>Hexapoda</taxon>
        <taxon>Collembola</taxon>
        <taxon>Symphypleona</taxon>
        <taxon>Sminthuridae</taxon>
        <taxon>Allacma</taxon>
    </lineage>
</organism>
<dbReference type="PANTHER" id="PTHR23055:SF60">
    <property type="entry name" value="CALAXIN"/>
    <property type="match status" value="1"/>
</dbReference>
<feature type="domain" description="EF-hand" evidence="4">
    <location>
        <begin position="69"/>
        <end position="104"/>
    </location>
</feature>
<accession>A0A8J2PEE8</accession>
<dbReference type="AlphaFoldDB" id="A0A8J2PEE8"/>
<gene>
    <name evidence="5" type="ORF">AFUS01_LOCUS30797</name>
</gene>
<dbReference type="GO" id="GO:0005509">
    <property type="term" value="F:calcium ion binding"/>
    <property type="evidence" value="ECO:0007669"/>
    <property type="project" value="InterPro"/>
</dbReference>
<dbReference type="InterPro" id="IPR028846">
    <property type="entry name" value="Recoverin"/>
</dbReference>
<dbReference type="SMART" id="SM00054">
    <property type="entry name" value="EFh"/>
    <property type="match status" value="2"/>
</dbReference>
<evidence type="ECO:0000256" key="1">
    <source>
        <dbReference type="ARBA" id="ARBA00022723"/>
    </source>
</evidence>
<feature type="region of interest" description="Disordered" evidence="3">
    <location>
        <begin position="219"/>
        <end position="240"/>
    </location>
</feature>
<dbReference type="OrthoDB" id="191686at2759"/>
<dbReference type="CDD" id="cd00051">
    <property type="entry name" value="EFh"/>
    <property type="match status" value="1"/>
</dbReference>
<dbReference type="PROSITE" id="PS50222">
    <property type="entry name" value="EF_HAND_2"/>
    <property type="match status" value="2"/>
</dbReference>
<reference evidence="5" key="1">
    <citation type="submission" date="2021-06" db="EMBL/GenBank/DDBJ databases">
        <authorList>
            <person name="Hodson N. C."/>
            <person name="Mongue J. A."/>
            <person name="Jaron S. K."/>
        </authorList>
    </citation>
    <scope>NUCLEOTIDE SEQUENCE</scope>
</reference>
<dbReference type="PANTHER" id="PTHR23055">
    <property type="entry name" value="CALCIUM BINDING PROTEINS"/>
    <property type="match status" value="1"/>
</dbReference>
<dbReference type="InterPro" id="IPR002048">
    <property type="entry name" value="EF_hand_dom"/>
</dbReference>
<keyword evidence="2" id="KW-0677">Repeat</keyword>
<evidence type="ECO:0000313" key="5">
    <source>
        <dbReference type="EMBL" id="CAG7820407.1"/>
    </source>
</evidence>
<keyword evidence="6" id="KW-1185">Reference proteome</keyword>
<dbReference type="Proteomes" id="UP000708208">
    <property type="component" value="Unassembled WGS sequence"/>
</dbReference>